<keyword evidence="3" id="KW-1185">Reference proteome</keyword>
<dbReference type="EMBL" id="CP151767">
    <property type="protein sequence ID" value="WZU69489.1"/>
    <property type="molecule type" value="Genomic_DNA"/>
</dbReference>
<evidence type="ECO:0000313" key="2">
    <source>
        <dbReference type="EMBL" id="WZU69489.1"/>
    </source>
</evidence>
<dbReference type="Proteomes" id="UP001470809">
    <property type="component" value="Chromosome"/>
</dbReference>
<proteinExistence type="predicted"/>
<feature type="region of interest" description="Disordered" evidence="1">
    <location>
        <begin position="237"/>
        <end position="257"/>
    </location>
</feature>
<name>A0AAN0MDQ2_9RHOB</name>
<reference evidence="2" key="1">
    <citation type="submission" date="2024-08" db="EMBL/GenBank/DDBJ databases">
        <title>Phylogenomic analyses of a clade within the roseobacter group suggest taxonomic reassignments of species of the genera Aestuariivita, Citreicella, Loktanella, Nautella, Pelagibaca, Ruegeria, Thalassobius, Thiobacimonas and Tropicibacter, and the proposal o.</title>
        <authorList>
            <person name="Jeon C.O."/>
        </authorList>
    </citation>
    <scope>NUCLEOTIDE SEQUENCE</scope>
    <source>
        <strain evidence="2">SS1-5</strain>
    </source>
</reference>
<evidence type="ECO:0000313" key="3">
    <source>
        <dbReference type="Proteomes" id="UP001470809"/>
    </source>
</evidence>
<evidence type="ECO:0000256" key="1">
    <source>
        <dbReference type="SAM" id="MobiDB-lite"/>
    </source>
</evidence>
<sequence>MSFIRLFVRSFHPQANFGISGLGYHGDDRGFSHDSGDTARIYAIVRIGLNNPAVVLEKIDSDPSSGLTGILHQDYSQPGTKPTANLSGQVDPYIEDGDQSAQLMLSYTGQNFAMPLGDSETAREAVWEHVVPGLDVTCSLHLTIDRDDDEMSFAFRMTGDGFPNAEAFLLDSTTAPLMLATHRRVGSALAQLRGNRRIAMANGIGEVAFASDKLGSDLTCFVSLDYAEVTGGPIDVRQETGENPTDRSAWNSMHTKRDARGGWGRRYLGDNLPIFAPGRSASSMP</sequence>
<organism evidence="2 3">
    <name type="scientific">Yoonia rhodophyticola</name>
    <dbReference type="NCBI Taxonomy" id="3137370"/>
    <lineage>
        <taxon>Bacteria</taxon>
        <taxon>Pseudomonadati</taxon>
        <taxon>Pseudomonadota</taxon>
        <taxon>Alphaproteobacteria</taxon>
        <taxon>Rhodobacterales</taxon>
        <taxon>Paracoccaceae</taxon>
        <taxon>Yoonia</taxon>
    </lineage>
</organism>
<dbReference type="AlphaFoldDB" id="A0AAN0MDQ2"/>
<dbReference type="KEGG" id="yrh:AABB31_11985"/>
<accession>A0AAN0MDQ2</accession>
<feature type="compositionally biased region" description="Polar residues" evidence="1">
    <location>
        <begin position="241"/>
        <end position="253"/>
    </location>
</feature>
<gene>
    <name evidence="2" type="ORF">AABB31_11985</name>
</gene>
<protein>
    <submittedName>
        <fullName evidence="2">Uncharacterized protein</fullName>
    </submittedName>
</protein>
<dbReference type="RefSeq" id="WP_342078781.1">
    <property type="nucleotide sequence ID" value="NZ_CP151767.2"/>
</dbReference>